<keyword evidence="5" id="KW-1185">Reference proteome</keyword>
<gene>
    <name evidence="4" type="ordered locus">Mlab_0727</name>
</gene>
<protein>
    <submittedName>
        <fullName evidence="4">Tetratricopeptide TPR_2 repeat protein</fullName>
    </submittedName>
</protein>
<evidence type="ECO:0000313" key="5">
    <source>
        <dbReference type="Proteomes" id="UP000000365"/>
    </source>
</evidence>
<keyword evidence="2" id="KW-0802">TPR repeat</keyword>
<keyword evidence="3" id="KW-1133">Transmembrane helix</keyword>
<dbReference type="InterPro" id="IPR051012">
    <property type="entry name" value="CellSynth/LPSAsmb/PSIAsmb"/>
</dbReference>
<dbReference type="STRING" id="410358.Mlab_0727"/>
<feature type="transmembrane region" description="Helical" evidence="3">
    <location>
        <begin position="41"/>
        <end position="59"/>
    </location>
</feature>
<reference evidence="4 5" key="1">
    <citation type="journal article" date="2009" name="Stand. Genomic Sci.">
        <title>Complete genome sequence of Methanocorpusculum labreanum type strain Z.</title>
        <authorList>
            <person name="Anderson I.J."/>
            <person name="Sieprawska-Lupa M."/>
            <person name="Goltsman E."/>
            <person name="Lapidus A."/>
            <person name="Copeland A."/>
            <person name="Glavina Del Rio T."/>
            <person name="Tice H."/>
            <person name="Dalin E."/>
            <person name="Barry K."/>
            <person name="Pitluck S."/>
            <person name="Hauser L."/>
            <person name="Land M."/>
            <person name="Lucas S."/>
            <person name="Richardson P."/>
            <person name="Whitman W.B."/>
            <person name="Kyrpides N.C."/>
        </authorList>
    </citation>
    <scope>NUCLEOTIDE SEQUENCE [LARGE SCALE GENOMIC DNA]</scope>
    <source>
        <strain evidence="5">ATCC 43576 / DSM 4855 / Z</strain>
    </source>
</reference>
<dbReference type="SUPFAM" id="SSF52540">
    <property type="entry name" value="P-loop containing nucleoside triphosphate hydrolases"/>
    <property type="match status" value="1"/>
</dbReference>
<evidence type="ECO:0000313" key="4">
    <source>
        <dbReference type="EMBL" id="ABN06899.1"/>
    </source>
</evidence>
<evidence type="ECO:0000256" key="1">
    <source>
        <dbReference type="ARBA" id="ARBA00022737"/>
    </source>
</evidence>
<keyword evidence="3" id="KW-0472">Membrane</keyword>
<proteinExistence type="predicted"/>
<dbReference type="Pfam" id="PF13181">
    <property type="entry name" value="TPR_8"/>
    <property type="match status" value="3"/>
</dbReference>
<keyword evidence="1" id="KW-0677">Repeat</keyword>
<organism evidence="4 5">
    <name type="scientific">Methanocorpusculum labreanum (strain ATCC 43576 / DSM 4855 / Z)</name>
    <dbReference type="NCBI Taxonomy" id="410358"/>
    <lineage>
        <taxon>Archaea</taxon>
        <taxon>Methanobacteriati</taxon>
        <taxon>Methanobacteriota</taxon>
        <taxon>Stenosarchaea group</taxon>
        <taxon>Methanomicrobia</taxon>
        <taxon>Methanomicrobiales</taxon>
        <taxon>Methanocorpusculaceae</taxon>
        <taxon>Methanocorpusculum</taxon>
    </lineage>
</organism>
<dbReference type="SUPFAM" id="SSF48452">
    <property type="entry name" value="TPR-like"/>
    <property type="match status" value="3"/>
</dbReference>
<dbReference type="eggNOG" id="arCOG03038">
    <property type="taxonomic scope" value="Archaea"/>
</dbReference>
<dbReference type="PANTHER" id="PTHR45586">
    <property type="entry name" value="TPR REPEAT-CONTAINING PROTEIN PA4667"/>
    <property type="match status" value="1"/>
</dbReference>
<dbReference type="Gene3D" id="1.25.40.10">
    <property type="entry name" value="Tetratricopeptide repeat domain"/>
    <property type="match status" value="2"/>
</dbReference>
<dbReference type="Proteomes" id="UP000000365">
    <property type="component" value="Chromosome"/>
</dbReference>
<dbReference type="SMART" id="SM00028">
    <property type="entry name" value="TPR"/>
    <property type="match status" value="8"/>
</dbReference>
<dbReference type="InterPro" id="IPR027417">
    <property type="entry name" value="P-loop_NTPase"/>
</dbReference>
<keyword evidence="3" id="KW-0812">Transmembrane</keyword>
<dbReference type="InterPro" id="IPR019734">
    <property type="entry name" value="TPR_rpt"/>
</dbReference>
<feature type="transmembrane region" description="Helical" evidence="3">
    <location>
        <begin position="6"/>
        <end position="29"/>
    </location>
</feature>
<name>A2SRE3_METLZ</name>
<sequence>MFQKKGIIITIIVTLLVIIISSMILNYYFNIFSQIIQFIQFLIISSIVITIIIGIITGITTDLLKEFLKYIHNMCKSSRRNGENKCDNGKNYAYGKLVKYNIHKKSDLNNLISNKDFLENLPIGKFIENETDKNWDKFKEVIDFSNIDPIDFYDDARIIFIKGRAGIGKSIYLLWSIERFFENNESLRQSTNKIKNIIFLNPNSDAISKWDDNLGDSDPKTTILVLDALYRDGDTSEEVKNRFENLINLSLGTDNNGNWIGPFKVIITLCNDEFDSLKQLSDLFRTAVNDYVVLELKSDELNLYQILNNYLKKYDVENDTLPGDKDDILTKIREKSEGLPFYIHHLVIFLKQSNQKFSVDTLNEYPRGMYCLMWLTINKFYHINSDITIPLILLFLTKNDYFVSSYFLDEIINEYAYKEQKEDIKLKIKHLKTYYFEKKIVENTPEKIYSLNRQWKKGIRKGTNNENYDIISEYNQIINTCYNKSVDKIIQNIKGKLDTNVIDIADVFLCIDLGKISYENLKYATDIYINTIKNSKINPIYITYAQSELYNHWIDYAWKCRYIPYSDNRDERIIECYTYAFEKLNYRDDVKEIHTYATFLRDNIIRKYDHNSEEYKMYGKKIEDLFLENIETQKKRRIIDPSNYSSLAIHYRRAGNDNSAESIYQRYFRDKNEIGIGDSFHGNDVICRLSYANYLKNKGSKATNNQCKIDFFNISENEINSLFKSLSELEKVLMPEKFTNFEIVLENSYIKLLIEKSKLCRDKSDKIKMDIYIDNRLDEIIKKYPKAGSLIVTYANFLLHYGDILDKYNNGSHLTKAAQILSEYIKYNNKQDKSNYYALNMLASTKIDISRNNHTPINYEEATSLYLESANSFDRKHNAVALNELGKMYLSWGISIQNSPEFTEKLNKSKEYFNKSLKLSPMNGQNMNHISGVRLDYARVLIYLGKINEAQKCIIDTITNNMKFSYSLAKSLKKIQIIIQTMIEKGYNNNATEIIELSRNKAEKYKLNLGRLYSGVAKSYADSGDLINGAKYYIEAAKGESNPQHLYNDFNYAGGCYEKLKKYDEAINCFDSAKEIAKTDDNLNLAHPLYHMAYNYEEKGDLINAAEYYIEAAKYESNTQYLCGDFTSAGRCYEKLKKYDEAIKCFDSAKEIAKTDGNLNLAHPLSRIAYNYQEKGDLINGAKYYIEAAKYESNPQHLYNDFNYAGGCYEKLKKYDEAINCFDSAREIAKTDGNLNLAYPLYHMAYNYQEKGDLINAAEYYIEAAKYESNTQYLYKDFTSAGRCYEKLKKYDEANKCFDSAKEIAKQMIT</sequence>
<dbReference type="InterPro" id="IPR011990">
    <property type="entry name" value="TPR-like_helical_dom_sf"/>
</dbReference>
<dbReference type="PANTHER" id="PTHR45586:SF1">
    <property type="entry name" value="LIPOPOLYSACCHARIDE ASSEMBLY PROTEIN B"/>
    <property type="match status" value="1"/>
</dbReference>
<dbReference type="HOGENOM" id="CLU_260749_0_0_2"/>
<evidence type="ECO:0000256" key="2">
    <source>
        <dbReference type="ARBA" id="ARBA00022803"/>
    </source>
</evidence>
<dbReference type="KEGG" id="mla:Mlab_0727"/>
<evidence type="ECO:0000256" key="3">
    <source>
        <dbReference type="SAM" id="Phobius"/>
    </source>
</evidence>
<accession>A2SRE3</accession>
<dbReference type="EMBL" id="CP000559">
    <property type="protein sequence ID" value="ABN06899.1"/>
    <property type="molecule type" value="Genomic_DNA"/>
</dbReference>